<accession>A0A8T2MYB9</accession>
<dbReference type="InterPro" id="IPR011024">
    <property type="entry name" value="G_crystallin-like"/>
</dbReference>
<dbReference type="EMBL" id="JAFBMS010000392">
    <property type="protein sequence ID" value="KAG9331061.1"/>
    <property type="molecule type" value="Genomic_DNA"/>
</dbReference>
<dbReference type="InterPro" id="IPR001064">
    <property type="entry name" value="Beta/gamma_crystallin"/>
</dbReference>
<dbReference type="Gene3D" id="2.60.20.10">
    <property type="entry name" value="Crystallins"/>
    <property type="match status" value="1"/>
</dbReference>
<organism evidence="4 5">
    <name type="scientific">Albula glossodonta</name>
    <name type="common">roundjaw bonefish</name>
    <dbReference type="NCBI Taxonomy" id="121402"/>
    <lineage>
        <taxon>Eukaryota</taxon>
        <taxon>Metazoa</taxon>
        <taxon>Chordata</taxon>
        <taxon>Craniata</taxon>
        <taxon>Vertebrata</taxon>
        <taxon>Euteleostomi</taxon>
        <taxon>Actinopterygii</taxon>
        <taxon>Neopterygii</taxon>
        <taxon>Teleostei</taxon>
        <taxon>Albuliformes</taxon>
        <taxon>Albulidae</taxon>
        <taxon>Albula</taxon>
    </lineage>
</organism>
<evidence type="ECO:0000256" key="2">
    <source>
        <dbReference type="ARBA" id="ARBA00022737"/>
    </source>
</evidence>
<protein>
    <recommendedName>
        <fullName evidence="3">Beta/gamma crystallin 'Greek key' domain-containing protein</fullName>
    </recommendedName>
</protein>
<comment type="similarity">
    <text evidence="1">Belongs to the beta/gamma-crystallin family.</text>
</comment>
<comment type="caution">
    <text evidence="4">The sequence shown here is derived from an EMBL/GenBank/DDBJ whole genome shotgun (WGS) entry which is preliminary data.</text>
</comment>
<reference evidence="4" key="1">
    <citation type="thesis" date="2021" institute="BYU ScholarsArchive" country="Provo, UT, USA">
        <title>Applications of and Algorithms for Genome Assembly and Genomic Analyses with an Emphasis on Marine Teleosts.</title>
        <authorList>
            <person name="Pickett B.D."/>
        </authorList>
    </citation>
    <scope>NUCLEOTIDE SEQUENCE</scope>
    <source>
        <strain evidence="4">HI-2016</strain>
    </source>
</reference>
<proteinExistence type="inferred from homology"/>
<name>A0A8T2MYB9_9TELE</name>
<dbReference type="SUPFAM" id="SSF49695">
    <property type="entry name" value="gamma-Crystallin-like"/>
    <property type="match status" value="1"/>
</dbReference>
<dbReference type="Proteomes" id="UP000824540">
    <property type="component" value="Unassembled WGS sequence"/>
</dbReference>
<dbReference type="AlphaFoldDB" id="A0A8T2MYB9"/>
<dbReference type="OrthoDB" id="9895617at2759"/>
<dbReference type="PROSITE" id="PS50915">
    <property type="entry name" value="CRYSTALLIN_BETA_GAMMA"/>
    <property type="match status" value="1"/>
</dbReference>
<sequence length="130" mass="14285">MPHRVNVMYECNSLWILYEKPGFCGRRVALEEGGIELGNMWAEPTAPQAPMVIGSIRLAVRLGHCSNVIGPLLKHCAVIGWFQDYSVPHIDLFTEPNGLGRRMTYCDDTMDLGAFGIPPSTGSIKVHSGV</sequence>
<evidence type="ECO:0000259" key="3">
    <source>
        <dbReference type="PROSITE" id="PS50915"/>
    </source>
</evidence>
<evidence type="ECO:0000256" key="1">
    <source>
        <dbReference type="ARBA" id="ARBA00009646"/>
    </source>
</evidence>
<gene>
    <name evidence="4" type="ORF">JZ751_020413</name>
</gene>
<feature type="domain" description="Beta/gamma crystallin 'Greek key'" evidence="3">
    <location>
        <begin position="13"/>
        <end position="60"/>
    </location>
</feature>
<evidence type="ECO:0000313" key="4">
    <source>
        <dbReference type="EMBL" id="KAG9331061.1"/>
    </source>
</evidence>
<evidence type="ECO:0000313" key="5">
    <source>
        <dbReference type="Proteomes" id="UP000824540"/>
    </source>
</evidence>
<keyword evidence="2" id="KW-0677">Repeat</keyword>
<keyword evidence="5" id="KW-1185">Reference proteome</keyword>